<organism evidence="1 2">
    <name type="scientific">Aeromonas veronii</name>
    <dbReference type="NCBI Taxonomy" id="654"/>
    <lineage>
        <taxon>Bacteria</taxon>
        <taxon>Pseudomonadati</taxon>
        <taxon>Pseudomonadota</taxon>
        <taxon>Gammaproteobacteria</taxon>
        <taxon>Aeromonadales</taxon>
        <taxon>Aeromonadaceae</taxon>
        <taxon>Aeromonas</taxon>
    </lineage>
</organism>
<dbReference type="AlphaFoldDB" id="A0A653L9K8"/>
<evidence type="ECO:0000313" key="2">
    <source>
        <dbReference type="Proteomes" id="UP000439123"/>
    </source>
</evidence>
<proteinExistence type="predicted"/>
<accession>A0A653L9K8</accession>
<dbReference type="EMBL" id="CABWLC010000020">
    <property type="protein sequence ID" value="VXA88373.1"/>
    <property type="molecule type" value="Genomic_DNA"/>
</dbReference>
<evidence type="ECO:0000313" key="1">
    <source>
        <dbReference type="EMBL" id="VXA88373.1"/>
    </source>
</evidence>
<sequence>MLFALQDQVLTGAAQGRPLGKGGQYSLFDSVERWHAGHFGAAQTGDPQFVIFQMALTEVAVATGDAVDGEVLADLEIGGIVAGGFDRFAIQFAQYPVVVLQILLNKGGRAAASEQ</sequence>
<gene>
    <name evidence="1" type="ORF">AERO8C_70058</name>
</gene>
<dbReference type="Proteomes" id="UP000439123">
    <property type="component" value="Unassembled WGS sequence"/>
</dbReference>
<reference evidence="1 2" key="1">
    <citation type="submission" date="2019-10" db="EMBL/GenBank/DDBJ databases">
        <authorList>
            <person name="Karimi E."/>
        </authorList>
    </citation>
    <scope>NUCLEOTIDE SEQUENCE [LARGE SCALE GENOMIC DNA]</scope>
    <source>
        <strain evidence="1">Aeromonas sp. 8C</strain>
    </source>
</reference>
<protein>
    <submittedName>
        <fullName evidence="1">Uncharacterized protein</fullName>
    </submittedName>
</protein>
<name>A0A653L9K8_AERVE</name>